<evidence type="ECO:0000256" key="13">
    <source>
        <dbReference type="ARBA" id="ARBA00049229"/>
    </source>
</evidence>
<evidence type="ECO:0000256" key="10">
    <source>
        <dbReference type="ARBA" id="ARBA00023304"/>
    </source>
</evidence>
<evidence type="ECO:0000313" key="18">
    <source>
        <dbReference type="Proteomes" id="UP000631535"/>
    </source>
</evidence>
<keyword evidence="7 16" id="KW-0028">Amino-acid biosynthesis</keyword>
<evidence type="ECO:0000256" key="12">
    <source>
        <dbReference type="ARBA" id="ARBA00048798"/>
    </source>
</evidence>
<evidence type="ECO:0000256" key="8">
    <source>
        <dbReference type="ARBA" id="ARBA00022679"/>
    </source>
</evidence>
<dbReference type="PIRSF" id="PIRSF006468">
    <property type="entry name" value="BCAT1"/>
    <property type="match status" value="1"/>
</dbReference>
<keyword evidence="18" id="KW-1185">Reference proteome</keyword>
<dbReference type="PANTHER" id="PTHR11825">
    <property type="entry name" value="SUBGROUP IIII AMINOTRANSFERASE"/>
    <property type="match status" value="1"/>
</dbReference>
<dbReference type="PANTHER" id="PTHR11825:SF44">
    <property type="entry name" value="BRANCHED-CHAIN-AMINO-ACID AMINOTRANSFERASE"/>
    <property type="match status" value="1"/>
</dbReference>
<dbReference type="EMBL" id="BMMP01000006">
    <property type="protein sequence ID" value="GGO48242.1"/>
    <property type="molecule type" value="Genomic_DNA"/>
</dbReference>
<keyword evidence="10 16" id="KW-0100">Branched-chain amino acid biosynthesis</keyword>
<comment type="pathway">
    <text evidence="4">Amino-acid biosynthesis; L-leucine biosynthesis; L-leucine from 3-methyl-2-oxobutanoate: step 4/4.</text>
</comment>
<proteinExistence type="inferred from homology"/>
<comment type="catalytic activity">
    <reaction evidence="12 16">
        <text>L-isoleucine + 2-oxoglutarate = (S)-3-methyl-2-oxopentanoate + L-glutamate</text>
        <dbReference type="Rhea" id="RHEA:24801"/>
        <dbReference type="ChEBI" id="CHEBI:16810"/>
        <dbReference type="ChEBI" id="CHEBI:29985"/>
        <dbReference type="ChEBI" id="CHEBI:35146"/>
        <dbReference type="ChEBI" id="CHEBI:58045"/>
        <dbReference type="EC" id="2.6.1.42"/>
    </reaction>
</comment>
<evidence type="ECO:0000313" key="17">
    <source>
        <dbReference type="EMBL" id="GGO48242.1"/>
    </source>
</evidence>
<dbReference type="NCBIfam" id="TIGR01123">
    <property type="entry name" value="ilvE_II"/>
    <property type="match status" value="1"/>
</dbReference>
<organism evidence="17 18">
    <name type="scientific">Streptomyces daqingensis</name>
    <dbReference type="NCBI Taxonomy" id="1472640"/>
    <lineage>
        <taxon>Bacteria</taxon>
        <taxon>Bacillati</taxon>
        <taxon>Actinomycetota</taxon>
        <taxon>Actinomycetes</taxon>
        <taxon>Kitasatosporales</taxon>
        <taxon>Streptomycetaceae</taxon>
        <taxon>Streptomyces</taxon>
    </lineage>
</organism>
<dbReference type="EC" id="2.6.1.42" evidence="16"/>
<evidence type="ECO:0000256" key="5">
    <source>
        <dbReference type="ARBA" id="ARBA00009320"/>
    </source>
</evidence>
<evidence type="ECO:0000256" key="1">
    <source>
        <dbReference type="ARBA" id="ARBA00001933"/>
    </source>
</evidence>
<evidence type="ECO:0000256" key="4">
    <source>
        <dbReference type="ARBA" id="ARBA00005072"/>
    </source>
</evidence>
<evidence type="ECO:0000256" key="15">
    <source>
        <dbReference type="RuleBase" id="RU004516"/>
    </source>
</evidence>
<comment type="catalytic activity">
    <reaction evidence="11 16">
        <text>L-valine + 2-oxoglutarate = 3-methyl-2-oxobutanoate + L-glutamate</text>
        <dbReference type="Rhea" id="RHEA:24813"/>
        <dbReference type="ChEBI" id="CHEBI:11851"/>
        <dbReference type="ChEBI" id="CHEBI:16810"/>
        <dbReference type="ChEBI" id="CHEBI:29985"/>
        <dbReference type="ChEBI" id="CHEBI:57762"/>
        <dbReference type="EC" id="2.6.1.42"/>
    </reaction>
</comment>
<dbReference type="InterPro" id="IPR005786">
    <property type="entry name" value="B_amino_transII"/>
</dbReference>
<dbReference type="SUPFAM" id="SSF56752">
    <property type="entry name" value="D-aminoacid aminotransferase-like PLP-dependent enzymes"/>
    <property type="match status" value="1"/>
</dbReference>
<evidence type="ECO:0000256" key="11">
    <source>
        <dbReference type="ARBA" id="ARBA00048212"/>
    </source>
</evidence>
<comment type="pathway">
    <text evidence="3">Amino-acid biosynthesis; L-valine biosynthesis; L-valine from pyruvate: step 4/4.</text>
</comment>
<comment type="similarity">
    <text evidence="5 14">Belongs to the class-IV pyridoxal-phosphate-dependent aminotransferase family.</text>
</comment>
<comment type="caution">
    <text evidence="17">The sequence shown here is derived from an EMBL/GenBank/DDBJ whole genome shotgun (WGS) entry which is preliminary data.</text>
</comment>
<comment type="pathway">
    <text evidence="2">Amino-acid biosynthesis; L-isoleucine biosynthesis; L-isoleucine from 2-oxobutanoate: step 4/4.</text>
</comment>
<dbReference type="InterPro" id="IPR043132">
    <property type="entry name" value="BCAT-like_C"/>
</dbReference>
<dbReference type="NCBIfam" id="NF009897">
    <property type="entry name" value="PRK13357.1"/>
    <property type="match status" value="1"/>
</dbReference>
<evidence type="ECO:0000256" key="6">
    <source>
        <dbReference type="ARBA" id="ARBA00022576"/>
    </source>
</evidence>
<evidence type="ECO:0000256" key="14">
    <source>
        <dbReference type="RuleBase" id="RU004106"/>
    </source>
</evidence>
<evidence type="ECO:0000256" key="3">
    <source>
        <dbReference type="ARBA" id="ARBA00004931"/>
    </source>
</evidence>
<dbReference type="InterPro" id="IPR018300">
    <property type="entry name" value="Aminotrans_IV_CS"/>
</dbReference>
<accession>A0ABQ2M960</accession>
<dbReference type="InterPro" id="IPR043131">
    <property type="entry name" value="BCAT-like_N"/>
</dbReference>
<evidence type="ECO:0000256" key="9">
    <source>
        <dbReference type="ARBA" id="ARBA00022898"/>
    </source>
</evidence>
<keyword evidence="9 15" id="KW-0663">Pyridoxal phosphate</keyword>
<reference evidence="18" key="1">
    <citation type="journal article" date="2019" name="Int. J. Syst. Evol. Microbiol.">
        <title>The Global Catalogue of Microorganisms (GCM) 10K type strain sequencing project: providing services to taxonomists for standard genome sequencing and annotation.</title>
        <authorList>
            <consortium name="The Broad Institute Genomics Platform"/>
            <consortium name="The Broad Institute Genome Sequencing Center for Infectious Disease"/>
            <person name="Wu L."/>
            <person name="Ma J."/>
        </authorList>
    </citation>
    <scope>NUCLEOTIDE SEQUENCE [LARGE SCALE GENOMIC DNA]</scope>
    <source>
        <strain evidence="18">CGMCC 4.7178</strain>
    </source>
</reference>
<dbReference type="CDD" id="cd01557">
    <property type="entry name" value="BCAT_beta_family"/>
    <property type="match status" value="1"/>
</dbReference>
<protein>
    <recommendedName>
        <fullName evidence="16">Branched-chain-amino-acid aminotransferase</fullName>
        <ecNumber evidence="16">2.6.1.42</ecNumber>
    </recommendedName>
</protein>
<keyword evidence="6 16" id="KW-0032">Aminotransferase</keyword>
<dbReference type="InterPro" id="IPR033939">
    <property type="entry name" value="BCAT_family"/>
</dbReference>
<dbReference type="Pfam" id="PF01063">
    <property type="entry name" value="Aminotran_4"/>
    <property type="match status" value="1"/>
</dbReference>
<dbReference type="GO" id="GO:0008483">
    <property type="term" value="F:transaminase activity"/>
    <property type="evidence" value="ECO:0007669"/>
    <property type="project" value="UniProtKB-KW"/>
</dbReference>
<comment type="cofactor">
    <cofactor evidence="1 15">
        <name>pyridoxal 5'-phosphate</name>
        <dbReference type="ChEBI" id="CHEBI:597326"/>
    </cofactor>
</comment>
<dbReference type="InterPro" id="IPR036038">
    <property type="entry name" value="Aminotransferase-like"/>
</dbReference>
<keyword evidence="8 16" id="KW-0808">Transferase</keyword>
<dbReference type="Gene3D" id="3.30.470.10">
    <property type="match status" value="1"/>
</dbReference>
<sequence length="373" mass="40671">MKDALIMTTPRIDFDLKPSSQPLPDAEREAVLKNPGFGRHFTDHMVTIKWTEGRGWHDAQLQPYAALQLDPANMTLHYAQSIFEGLKAYRQPDGSVAAFRPDANARRFQRSARRLAMPELPEETFIEACEVLVRQDDAWVPGSGEESLYLRPFMFATEVGLGVRPANEYLFMLIASPAGSYFPGGVRPVSVWLSQEYVRAAPGGTGEAKCAGNYAASLVAQAEAAKQGCDQVVWLDAVERRYIEEMGGMNLYFVHGSGKDAKIVTPTLTGTLLPGITRDSLLTLAADLGYATEETRLTVDDWREGNAEGTITEVFACGTAAVITPVGEAKCADGAWKVGDGQPGSITMQLREKLLAVQTGKAEDAHGWMRPLS</sequence>
<dbReference type="Proteomes" id="UP000631535">
    <property type="component" value="Unassembled WGS sequence"/>
</dbReference>
<evidence type="ECO:0000256" key="2">
    <source>
        <dbReference type="ARBA" id="ARBA00004824"/>
    </source>
</evidence>
<name>A0ABQ2M960_9ACTN</name>
<evidence type="ECO:0000256" key="7">
    <source>
        <dbReference type="ARBA" id="ARBA00022605"/>
    </source>
</evidence>
<dbReference type="InterPro" id="IPR001544">
    <property type="entry name" value="Aminotrans_IV"/>
</dbReference>
<comment type="catalytic activity">
    <reaction evidence="13 16">
        <text>L-leucine + 2-oxoglutarate = 4-methyl-2-oxopentanoate + L-glutamate</text>
        <dbReference type="Rhea" id="RHEA:18321"/>
        <dbReference type="ChEBI" id="CHEBI:16810"/>
        <dbReference type="ChEBI" id="CHEBI:17865"/>
        <dbReference type="ChEBI" id="CHEBI:29985"/>
        <dbReference type="ChEBI" id="CHEBI:57427"/>
        <dbReference type="EC" id="2.6.1.42"/>
    </reaction>
</comment>
<dbReference type="Gene3D" id="3.20.10.10">
    <property type="entry name" value="D-amino Acid Aminotransferase, subunit A, domain 2"/>
    <property type="match status" value="1"/>
</dbReference>
<evidence type="ECO:0000256" key="16">
    <source>
        <dbReference type="RuleBase" id="RU004517"/>
    </source>
</evidence>
<dbReference type="PROSITE" id="PS00770">
    <property type="entry name" value="AA_TRANSFER_CLASS_4"/>
    <property type="match status" value="1"/>
</dbReference>
<gene>
    <name evidence="17" type="primary">ilvE</name>
    <name evidence="17" type="ORF">GCM10012287_22770</name>
</gene>